<dbReference type="CDD" id="cd06414">
    <property type="entry name" value="GH25_LytC-like"/>
    <property type="match status" value="1"/>
</dbReference>
<evidence type="ECO:0008006" key="8">
    <source>
        <dbReference type="Google" id="ProtNLM"/>
    </source>
</evidence>
<protein>
    <recommendedName>
        <fullName evidence="8">Lysozyme</fullName>
    </recommendedName>
</protein>
<feature type="transmembrane region" description="Helical" evidence="5">
    <location>
        <begin position="52"/>
        <end position="74"/>
    </location>
</feature>
<sequence length="644" mass="71396">MEENNIQEEEVKTEIKQENNQDDEIEILEVEEVKEKKDFSNVLSGIFKNKKILTAAGIVAVVIVAAVICVVISVNKRGTKQTLAVEETTTQAETVTQEQTTEEPKKLENLMLEANADESSITAHFVNESGEAVTGHNFAVRLLSGSIEENQEKVDKLKNDKKSGTDNLKESTAVQTQENGSQSEDVVAQTGATEYEDNNQDGEVVITDLNEGTYTLVAKAYEGFALPDAAEVSLVKYTVIENILESVVYEDESTIKEDPENGRDDEPEDEPVTPNGSIVITPPSYSDDNNGVVSHIKTQNDSYVYETKNVSTALFSDSDIASYEKAACFIENNDEIKEYEGLVKERTTVSVTDGDKSVISTFLVKSDKKQESQTTAEKETQTASDGKLYDVYTLSPVLVKEYGDGWHNIGGNRYYYRGSQRVTGWQNIDGLQYYFDGNGKLSSCTMIDVSTYNGDIDWNAVKAAGVDYAIIRVGYRGYGTARLVQDRRFEQNMRGAINAGIRVGAYIVTQAVNTEEAVEEASFIVEKCRGYNVTLPLAIDVEWAGNSYEEGRANSISASTRTDVINAFARTVMNSGYAAMAYANKDWFENKIYSGNLLSSCKIWLAQYRNTEYTYGGRVNMWQYTSKGRVDGINGDVDISAWVY</sequence>
<dbReference type="InterPro" id="IPR002053">
    <property type="entry name" value="Glyco_hydro_25"/>
</dbReference>
<dbReference type="InterPro" id="IPR018337">
    <property type="entry name" value="Cell_wall/Cho-bd_repeat"/>
</dbReference>
<proteinExistence type="inferred from homology"/>
<feature type="region of interest" description="Disordered" evidence="4">
    <location>
        <begin position="251"/>
        <end position="290"/>
    </location>
</feature>
<feature type="region of interest" description="Disordered" evidence="4">
    <location>
        <begin position="153"/>
        <end position="186"/>
    </location>
</feature>
<feature type="compositionally biased region" description="Basic and acidic residues" evidence="4">
    <location>
        <begin position="153"/>
        <end position="169"/>
    </location>
</feature>
<feature type="compositionally biased region" description="Polar residues" evidence="4">
    <location>
        <begin position="170"/>
        <end position="184"/>
    </location>
</feature>
<dbReference type="Gene3D" id="2.10.270.10">
    <property type="entry name" value="Cholin Binding"/>
    <property type="match status" value="1"/>
</dbReference>
<dbReference type="Proteomes" id="UP000628463">
    <property type="component" value="Unassembled WGS sequence"/>
</dbReference>
<name>A0ABR7G2C2_9FIRM</name>
<evidence type="ECO:0000256" key="2">
    <source>
        <dbReference type="ARBA" id="ARBA00022737"/>
    </source>
</evidence>
<comment type="similarity">
    <text evidence="1">Belongs to the glycosyl hydrolase 25 family.</text>
</comment>
<evidence type="ECO:0000313" key="6">
    <source>
        <dbReference type="EMBL" id="MBC5680896.1"/>
    </source>
</evidence>
<feature type="compositionally biased region" description="Polar residues" evidence="4">
    <location>
        <begin position="274"/>
        <end position="290"/>
    </location>
</feature>
<dbReference type="Gene3D" id="3.20.20.80">
    <property type="entry name" value="Glycosidases"/>
    <property type="match status" value="1"/>
</dbReference>
<keyword evidence="7" id="KW-1185">Reference proteome</keyword>
<dbReference type="PANTHER" id="PTHR34135:SF2">
    <property type="entry name" value="LYSOZYME"/>
    <property type="match status" value="1"/>
</dbReference>
<dbReference type="Pfam" id="PF01183">
    <property type="entry name" value="Glyco_hydro_25"/>
    <property type="match status" value="1"/>
</dbReference>
<keyword evidence="5" id="KW-0472">Membrane</keyword>
<reference evidence="6 7" key="1">
    <citation type="submission" date="2020-08" db="EMBL/GenBank/DDBJ databases">
        <title>Genome public.</title>
        <authorList>
            <person name="Liu C."/>
            <person name="Sun Q."/>
        </authorList>
    </citation>
    <scope>NUCLEOTIDE SEQUENCE [LARGE SCALE GENOMIC DNA]</scope>
    <source>
        <strain evidence="6 7">NSJ-43</strain>
    </source>
</reference>
<keyword evidence="5" id="KW-1133">Transmembrane helix</keyword>
<dbReference type="PROSITE" id="PS51170">
    <property type="entry name" value="CW"/>
    <property type="match status" value="1"/>
</dbReference>
<dbReference type="PANTHER" id="PTHR34135">
    <property type="entry name" value="LYSOZYME"/>
    <property type="match status" value="1"/>
</dbReference>
<gene>
    <name evidence="6" type="ORF">H8S01_07985</name>
</gene>
<dbReference type="RefSeq" id="WP_186836851.1">
    <property type="nucleotide sequence ID" value="NZ_JACOPD010000005.1"/>
</dbReference>
<evidence type="ECO:0000256" key="5">
    <source>
        <dbReference type="SAM" id="Phobius"/>
    </source>
</evidence>
<dbReference type="SUPFAM" id="SSF69360">
    <property type="entry name" value="Cell wall binding repeat"/>
    <property type="match status" value="1"/>
</dbReference>
<dbReference type="PROSITE" id="PS51904">
    <property type="entry name" value="GLYCOSYL_HYDROL_F25_2"/>
    <property type="match status" value="1"/>
</dbReference>
<feature type="compositionally biased region" description="Basic and acidic residues" evidence="4">
    <location>
        <begin position="253"/>
        <end position="264"/>
    </location>
</feature>
<evidence type="ECO:0000256" key="3">
    <source>
        <dbReference type="PROSITE-ProRule" id="PRU00591"/>
    </source>
</evidence>
<dbReference type="InterPro" id="IPR017853">
    <property type="entry name" value="GH"/>
</dbReference>
<organism evidence="6 7">
    <name type="scientific">Lachnospira hominis</name>
    <name type="common">ex Liu et al. 2021</name>
    <dbReference type="NCBI Taxonomy" id="2763051"/>
    <lineage>
        <taxon>Bacteria</taxon>
        <taxon>Bacillati</taxon>
        <taxon>Bacillota</taxon>
        <taxon>Clostridia</taxon>
        <taxon>Lachnospirales</taxon>
        <taxon>Lachnospiraceae</taxon>
        <taxon>Lachnospira</taxon>
    </lineage>
</organism>
<comment type="caution">
    <text evidence="6">The sequence shown here is derived from an EMBL/GenBank/DDBJ whole genome shotgun (WGS) entry which is preliminary data.</text>
</comment>
<keyword evidence="2" id="KW-0677">Repeat</keyword>
<dbReference type="SUPFAM" id="SSF51445">
    <property type="entry name" value="(Trans)glycosidases"/>
    <property type="match status" value="1"/>
</dbReference>
<evidence type="ECO:0000256" key="1">
    <source>
        <dbReference type="ARBA" id="ARBA00010646"/>
    </source>
</evidence>
<dbReference type="EMBL" id="JACOPD010000005">
    <property type="protein sequence ID" value="MBC5680896.1"/>
    <property type="molecule type" value="Genomic_DNA"/>
</dbReference>
<keyword evidence="5" id="KW-0812">Transmembrane</keyword>
<feature type="repeat" description="Cell wall-binding" evidence="3">
    <location>
        <begin position="422"/>
        <end position="441"/>
    </location>
</feature>
<evidence type="ECO:0000313" key="7">
    <source>
        <dbReference type="Proteomes" id="UP000628463"/>
    </source>
</evidence>
<dbReference type="Pfam" id="PF01473">
    <property type="entry name" value="Choline_bind_1"/>
    <property type="match status" value="1"/>
</dbReference>
<accession>A0ABR7G2C2</accession>
<evidence type="ECO:0000256" key="4">
    <source>
        <dbReference type="SAM" id="MobiDB-lite"/>
    </source>
</evidence>